<organism evidence="2">
    <name type="scientific">viral metagenome</name>
    <dbReference type="NCBI Taxonomy" id="1070528"/>
    <lineage>
        <taxon>unclassified sequences</taxon>
        <taxon>metagenomes</taxon>
        <taxon>organismal metagenomes</taxon>
    </lineage>
</organism>
<feature type="region of interest" description="Disordered" evidence="1">
    <location>
        <begin position="52"/>
        <end position="73"/>
    </location>
</feature>
<sequence length="105" mass="12173">MLTSVSTNTQKCSTEIRSYIDNSIKRSLQEYKVNTAADEVVLKEIRKQIKLEKEREREKQKEKEKGGHDDQFSHPYPCDPSFYIKWSTIIGITCLLIYKSGSLAK</sequence>
<name>A0A6C0E6U5_9ZZZZ</name>
<proteinExistence type="predicted"/>
<reference evidence="2" key="1">
    <citation type="journal article" date="2020" name="Nature">
        <title>Giant virus diversity and host interactions through global metagenomics.</title>
        <authorList>
            <person name="Schulz F."/>
            <person name="Roux S."/>
            <person name="Paez-Espino D."/>
            <person name="Jungbluth S."/>
            <person name="Walsh D.A."/>
            <person name="Denef V.J."/>
            <person name="McMahon K.D."/>
            <person name="Konstantinidis K.T."/>
            <person name="Eloe-Fadrosh E.A."/>
            <person name="Kyrpides N.C."/>
            <person name="Woyke T."/>
        </authorList>
    </citation>
    <scope>NUCLEOTIDE SEQUENCE</scope>
    <source>
        <strain evidence="2">GVMAG-M-3300023179-114</strain>
    </source>
</reference>
<dbReference type="EMBL" id="MN739726">
    <property type="protein sequence ID" value="QHT23145.1"/>
    <property type="molecule type" value="Genomic_DNA"/>
</dbReference>
<dbReference type="AlphaFoldDB" id="A0A6C0E6U5"/>
<evidence type="ECO:0000313" key="2">
    <source>
        <dbReference type="EMBL" id="QHT23145.1"/>
    </source>
</evidence>
<evidence type="ECO:0000256" key="1">
    <source>
        <dbReference type="SAM" id="MobiDB-lite"/>
    </source>
</evidence>
<protein>
    <submittedName>
        <fullName evidence="2">Uncharacterized protein</fullName>
    </submittedName>
</protein>
<accession>A0A6C0E6U5</accession>
<feature type="compositionally biased region" description="Basic and acidic residues" evidence="1">
    <location>
        <begin position="52"/>
        <end position="72"/>
    </location>
</feature>